<accession>A0A0F3RP16</accession>
<dbReference type="AlphaFoldDB" id="A0A0F3RP16"/>
<dbReference type="SMART" id="SM00530">
    <property type="entry name" value="HTH_XRE"/>
    <property type="match status" value="1"/>
</dbReference>
<proteinExistence type="predicted"/>
<organism evidence="2 3">
    <name type="scientific">Levilactobacillus spicheri</name>
    <dbReference type="NCBI Taxonomy" id="216463"/>
    <lineage>
        <taxon>Bacteria</taxon>
        <taxon>Bacillati</taxon>
        <taxon>Bacillota</taxon>
        <taxon>Bacilli</taxon>
        <taxon>Lactobacillales</taxon>
        <taxon>Lactobacillaceae</taxon>
        <taxon>Levilactobacillus</taxon>
    </lineage>
</organism>
<reference evidence="2 3" key="1">
    <citation type="submission" date="2015-03" db="EMBL/GenBank/DDBJ databases">
        <authorList>
            <person name="Zheng J."/>
            <person name="Ganezle M."/>
        </authorList>
    </citation>
    <scope>NUCLEOTIDE SEQUENCE [LARGE SCALE GENOMIC DNA]</scope>
    <source>
        <strain evidence="2 3">LP38</strain>
    </source>
</reference>
<dbReference type="InterPro" id="IPR011990">
    <property type="entry name" value="TPR-like_helical_dom_sf"/>
</dbReference>
<dbReference type="OrthoDB" id="2296017at2"/>
<evidence type="ECO:0000259" key="1">
    <source>
        <dbReference type="PROSITE" id="PS50943"/>
    </source>
</evidence>
<dbReference type="Pfam" id="PF21259">
    <property type="entry name" value="Rgg_C"/>
    <property type="match status" value="1"/>
</dbReference>
<protein>
    <recommendedName>
        <fullName evidence="1">HTH cro/C1-type domain-containing protein</fullName>
    </recommendedName>
</protein>
<dbReference type="RefSeq" id="WP_045808371.1">
    <property type="nucleotide sequence ID" value="NZ_JZCR01000025.1"/>
</dbReference>
<dbReference type="PROSITE" id="PS50943">
    <property type="entry name" value="HTH_CROC1"/>
    <property type="match status" value="1"/>
</dbReference>
<dbReference type="Gene3D" id="1.25.40.10">
    <property type="entry name" value="Tetratricopeptide repeat domain"/>
    <property type="match status" value="1"/>
</dbReference>
<dbReference type="InterPro" id="IPR001387">
    <property type="entry name" value="Cro/C1-type_HTH"/>
</dbReference>
<dbReference type="NCBIfam" id="TIGR01716">
    <property type="entry name" value="RGG_Cterm"/>
    <property type="match status" value="1"/>
</dbReference>
<comment type="caution">
    <text evidence="2">The sequence shown here is derived from an EMBL/GenBank/DDBJ whole genome shotgun (WGS) entry which is preliminary data.</text>
</comment>
<feature type="domain" description="HTH cro/C1-type" evidence="1">
    <location>
        <begin position="9"/>
        <end position="62"/>
    </location>
</feature>
<evidence type="ECO:0000313" key="3">
    <source>
        <dbReference type="Proteomes" id="UP000033491"/>
    </source>
</evidence>
<dbReference type="PANTHER" id="PTHR37038">
    <property type="entry name" value="TRANSCRIPTIONAL REGULATOR-RELATED"/>
    <property type="match status" value="1"/>
</dbReference>
<evidence type="ECO:0000313" key="2">
    <source>
        <dbReference type="EMBL" id="KJW11595.1"/>
    </source>
</evidence>
<dbReference type="GO" id="GO:0003677">
    <property type="term" value="F:DNA binding"/>
    <property type="evidence" value="ECO:0007669"/>
    <property type="project" value="InterPro"/>
</dbReference>
<dbReference type="InterPro" id="IPR010982">
    <property type="entry name" value="Lambda_DNA-bd_dom_sf"/>
</dbReference>
<dbReference type="SUPFAM" id="SSF47413">
    <property type="entry name" value="lambda repressor-like DNA-binding domains"/>
    <property type="match status" value="1"/>
</dbReference>
<dbReference type="EMBL" id="JZCR01000025">
    <property type="protein sequence ID" value="KJW11595.1"/>
    <property type="molecule type" value="Genomic_DNA"/>
</dbReference>
<gene>
    <name evidence="2" type="ORF">VC81_12340</name>
</gene>
<dbReference type="CDD" id="cd00093">
    <property type="entry name" value="HTH_XRE"/>
    <property type="match status" value="1"/>
</dbReference>
<dbReference type="Proteomes" id="UP000033491">
    <property type="component" value="Unassembled WGS sequence"/>
</dbReference>
<name>A0A0F3RP16_9LACO</name>
<dbReference type="InterPro" id="IPR010057">
    <property type="entry name" value="Transcription_activator_Rgg_C"/>
</dbReference>
<dbReference type="Pfam" id="PF01381">
    <property type="entry name" value="HTH_3"/>
    <property type="match status" value="1"/>
</dbReference>
<dbReference type="InterPro" id="IPR053163">
    <property type="entry name" value="HTH-type_regulator_Rgg"/>
</dbReference>
<dbReference type="PATRIC" id="fig|216463.3.peg.1723"/>
<sequence>MDNALGKFIKEFRESKNMTLAEAAGTTMSVSMLSKFEHGQSDISTSHFLGVLRNIKLSLTDLANYLEDIDCLPPFRWQRQFQHMIKSDDDLALIGFYQGYHDSREFGERYFALIANLYVKRRGNQKLCRREIDSIVDYLSSIEIWSEYEFWLFLEGIPFFSEQSLMFLLPSSRDYIGSISHGVLRNDAQNRLSLQLITYYLDHKEPEEALEHIRLIESHLEQESDASFRIYLHFYYGVALIKMDKQELGREMITSALTMAEMLHLKTMIQLFHDDMVSYRVS</sequence>
<dbReference type="STRING" id="216463.VC81_12340"/>